<proteinExistence type="predicted"/>
<dbReference type="AlphaFoldDB" id="A0A9W4XRS1"/>
<feature type="region of interest" description="Disordered" evidence="1">
    <location>
        <begin position="1"/>
        <end position="23"/>
    </location>
</feature>
<organism evidence="2 3">
    <name type="scientific">Periconia digitata</name>
    <dbReference type="NCBI Taxonomy" id="1303443"/>
    <lineage>
        <taxon>Eukaryota</taxon>
        <taxon>Fungi</taxon>
        <taxon>Dikarya</taxon>
        <taxon>Ascomycota</taxon>
        <taxon>Pezizomycotina</taxon>
        <taxon>Dothideomycetes</taxon>
        <taxon>Pleosporomycetidae</taxon>
        <taxon>Pleosporales</taxon>
        <taxon>Massarineae</taxon>
        <taxon>Periconiaceae</taxon>
        <taxon>Periconia</taxon>
    </lineage>
</organism>
<reference evidence="2" key="1">
    <citation type="submission" date="2023-01" db="EMBL/GenBank/DDBJ databases">
        <authorList>
            <person name="Van Ghelder C."/>
            <person name="Rancurel C."/>
        </authorList>
    </citation>
    <scope>NUCLEOTIDE SEQUENCE</scope>
    <source>
        <strain evidence="2">CNCM I-4278</strain>
    </source>
</reference>
<evidence type="ECO:0000256" key="1">
    <source>
        <dbReference type="SAM" id="MobiDB-lite"/>
    </source>
</evidence>
<evidence type="ECO:0000313" key="3">
    <source>
        <dbReference type="Proteomes" id="UP001152607"/>
    </source>
</evidence>
<dbReference type="EMBL" id="CAOQHR010000002">
    <property type="protein sequence ID" value="CAI6316419.1"/>
    <property type="molecule type" value="Genomic_DNA"/>
</dbReference>
<accession>A0A9W4XRS1</accession>
<comment type="caution">
    <text evidence="2">The sequence shown here is derived from an EMBL/GenBank/DDBJ whole genome shotgun (WGS) entry which is preliminary data.</text>
</comment>
<evidence type="ECO:0000313" key="2">
    <source>
        <dbReference type="EMBL" id="CAI6316419.1"/>
    </source>
</evidence>
<gene>
    <name evidence="2" type="ORF">PDIGIT_LOCUS3423</name>
</gene>
<name>A0A9W4XRS1_9PLEO</name>
<dbReference type="Proteomes" id="UP001152607">
    <property type="component" value="Unassembled WGS sequence"/>
</dbReference>
<protein>
    <submittedName>
        <fullName evidence="2">Uncharacterized protein</fullName>
    </submittedName>
</protein>
<keyword evidence="3" id="KW-1185">Reference proteome</keyword>
<sequence length="91" mass="10347">MQTSTSLTTNQTKPTPKNKIKTKLRTPNLLVEKEKKKESPPLPPFVPTKLSKLRAIASLSLFMYIVLPSFKYQYPKSYLTHTNPMPPCGKN</sequence>